<name>A0A645B6B6_9ZZZZ</name>
<comment type="caution">
    <text evidence="2">The sequence shown here is derived from an EMBL/GenBank/DDBJ whole genome shotgun (WGS) entry which is preliminary data.</text>
</comment>
<sequence length="169" mass="17551">MIAFVPGWAASQPRTVSSRSGVKPVVPTTQCTPCEMAHSRLPITTSGTVKSTTTSAAATGPRSSPWSTVAPSTRSGAASTAATTSRPIRPLAPNTATVVIICSSVIRCRQSSSAIISRRRSLPGVTPRSLPIRHPPGQVRWQAGQVADAVTYRARSGLNRRSGPAAAPV</sequence>
<evidence type="ECO:0000313" key="2">
    <source>
        <dbReference type="EMBL" id="MPM60980.1"/>
    </source>
</evidence>
<feature type="compositionally biased region" description="Low complexity" evidence="1">
    <location>
        <begin position="46"/>
        <end position="59"/>
    </location>
</feature>
<evidence type="ECO:0000256" key="1">
    <source>
        <dbReference type="SAM" id="MobiDB-lite"/>
    </source>
</evidence>
<feature type="compositionally biased region" description="Low complexity" evidence="1">
    <location>
        <begin position="72"/>
        <end position="85"/>
    </location>
</feature>
<accession>A0A645B6B6</accession>
<feature type="compositionally biased region" description="Polar residues" evidence="1">
    <location>
        <begin position="61"/>
        <end position="71"/>
    </location>
</feature>
<feature type="region of interest" description="Disordered" evidence="1">
    <location>
        <begin position="46"/>
        <end position="85"/>
    </location>
</feature>
<dbReference type="EMBL" id="VSSQ01018085">
    <property type="protein sequence ID" value="MPM60980.1"/>
    <property type="molecule type" value="Genomic_DNA"/>
</dbReference>
<organism evidence="2">
    <name type="scientific">bioreactor metagenome</name>
    <dbReference type="NCBI Taxonomy" id="1076179"/>
    <lineage>
        <taxon>unclassified sequences</taxon>
        <taxon>metagenomes</taxon>
        <taxon>ecological metagenomes</taxon>
    </lineage>
</organism>
<proteinExistence type="predicted"/>
<gene>
    <name evidence="2" type="ORF">SDC9_107834</name>
</gene>
<dbReference type="AlphaFoldDB" id="A0A645B6B6"/>
<protein>
    <submittedName>
        <fullName evidence="2">Uncharacterized protein</fullName>
    </submittedName>
</protein>
<reference evidence="2" key="1">
    <citation type="submission" date="2019-08" db="EMBL/GenBank/DDBJ databases">
        <authorList>
            <person name="Kucharzyk K."/>
            <person name="Murdoch R.W."/>
            <person name="Higgins S."/>
            <person name="Loffler F."/>
        </authorList>
    </citation>
    <scope>NUCLEOTIDE SEQUENCE</scope>
</reference>